<name>A0AC34GE33_9BILA</name>
<evidence type="ECO:0000313" key="1">
    <source>
        <dbReference type="Proteomes" id="UP000887579"/>
    </source>
</evidence>
<reference evidence="2" key="1">
    <citation type="submission" date="2022-11" db="UniProtKB">
        <authorList>
            <consortium name="WormBaseParasite"/>
        </authorList>
    </citation>
    <scope>IDENTIFICATION</scope>
</reference>
<proteinExistence type="predicted"/>
<dbReference type="WBParaSite" id="ES5_v2.g27903.t1">
    <property type="protein sequence ID" value="ES5_v2.g27903.t1"/>
    <property type="gene ID" value="ES5_v2.g27903"/>
</dbReference>
<sequence>MYGKTANIIVTSTNGHLKGETVREKNVKENEFEDIEEILYAKIFSKPSDNKEYFEEMLQNFGVNWDRVLLMLDYDEEGEAIAFGCINYLLDFVSVSPSGHKMDAFCR</sequence>
<organism evidence="1 2">
    <name type="scientific">Panagrolaimus sp. ES5</name>
    <dbReference type="NCBI Taxonomy" id="591445"/>
    <lineage>
        <taxon>Eukaryota</taxon>
        <taxon>Metazoa</taxon>
        <taxon>Ecdysozoa</taxon>
        <taxon>Nematoda</taxon>
        <taxon>Chromadorea</taxon>
        <taxon>Rhabditida</taxon>
        <taxon>Tylenchina</taxon>
        <taxon>Panagrolaimomorpha</taxon>
        <taxon>Panagrolaimoidea</taxon>
        <taxon>Panagrolaimidae</taxon>
        <taxon>Panagrolaimus</taxon>
    </lineage>
</organism>
<accession>A0AC34GE33</accession>
<protein>
    <submittedName>
        <fullName evidence="2">Toprim domain-containing protein</fullName>
    </submittedName>
</protein>
<dbReference type="Proteomes" id="UP000887579">
    <property type="component" value="Unplaced"/>
</dbReference>
<evidence type="ECO:0000313" key="2">
    <source>
        <dbReference type="WBParaSite" id="ES5_v2.g27903.t1"/>
    </source>
</evidence>